<organism evidence="12 13">
    <name type="scientific">Apolygus lucorum</name>
    <name type="common">Small green plant bug</name>
    <name type="synonym">Lygocoris lucorum</name>
    <dbReference type="NCBI Taxonomy" id="248454"/>
    <lineage>
        <taxon>Eukaryota</taxon>
        <taxon>Metazoa</taxon>
        <taxon>Ecdysozoa</taxon>
        <taxon>Arthropoda</taxon>
        <taxon>Hexapoda</taxon>
        <taxon>Insecta</taxon>
        <taxon>Pterygota</taxon>
        <taxon>Neoptera</taxon>
        <taxon>Paraneoptera</taxon>
        <taxon>Hemiptera</taxon>
        <taxon>Heteroptera</taxon>
        <taxon>Panheteroptera</taxon>
        <taxon>Cimicomorpha</taxon>
        <taxon>Miridae</taxon>
        <taxon>Mirini</taxon>
        <taxon>Apolygus</taxon>
    </lineage>
</organism>
<dbReference type="GO" id="GO:0005737">
    <property type="term" value="C:cytoplasm"/>
    <property type="evidence" value="ECO:0007669"/>
    <property type="project" value="UniProtKB-SubCell"/>
</dbReference>
<evidence type="ECO:0000259" key="10">
    <source>
        <dbReference type="PROSITE" id="PS51916"/>
    </source>
</evidence>
<feature type="domain" description="DEUBAD" evidence="10">
    <location>
        <begin position="225"/>
        <end position="335"/>
    </location>
</feature>
<comment type="subcellular location">
    <subcellularLocation>
        <location evidence="2">Cytoplasm</location>
    </subcellularLocation>
    <subcellularLocation>
        <location evidence="1">Nucleus</location>
    </subcellularLocation>
</comment>
<feature type="region of interest" description="Disordered" evidence="9">
    <location>
        <begin position="606"/>
        <end position="742"/>
    </location>
</feature>
<evidence type="ECO:0000256" key="2">
    <source>
        <dbReference type="ARBA" id="ARBA00004496"/>
    </source>
</evidence>
<keyword evidence="4" id="KW-0963">Cytoplasm</keyword>
<dbReference type="Pfam" id="PF16550">
    <property type="entry name" value="RPN13_C"/>
    <property type="match status" value="1"/>
</dbReference>
<dbReference type="InterPro" id="IPR044867">
    <property type="entry name" value="DEUBAD_dom"/>
</dbReference>
<keyword evidence="5" id="KW-0647">Proteasome</keyword>
<dbReference type="InterPro" id="IPR006773">
    <property type="entry name" value="Rpn13/ADRM1"/>
</dbReference>
<evidence type="ECO:0000313" key="13">
    <source>
        <dbReference type="Proteomes" id="UP000466442"/>
    </source>
</evidence>
<dbReference type="GO" id="GO:0008541">
    <property type="term" value="C:proteasome regulatory particle, lid subcomplex"/>
    <property type="evidence" value="ECO:0007669"/>
    <property type="project" value="TreeGrafter"/>
</dbReference>
<dbReference type="Gene3D" id="2.30.29.70">
    <property type="entry name" value="Proteasomal ubiquitin receptor Rpn13/ADRM1"/>
    <property type="match status" value="1"/>
</dbReference>
<dbReference type="AlphaFoldDB" id="A0A8S9XL18"/>
<comment type="function">
    <text evidence="7">May function as a proteasomal ubiquitin receptor. May promote the deubiquitinating activity associated with the 26S proteasome.</text>
</comment>
<dbReference type="Gene3D" id="1.10.2020.20">
    <property type="match status" value="1"/>
</dbReference>
<dbReference type="PROSITE" id="PS51917">
    <property type="entry name" value="PRU"/>
    <property type="match status" value="1"/>
</dbReference>
<dbReference type="Proteomes" id="UP000466442">
    <property type="component" value="Unassembled WGS sequence"/>
</dbReference>
<feature type="compositionally biased region" description="Basic and acidic residues" evidence="9">
    <location>
        <begin position="722"/>
        <end position="736"/>
    </location>
</feature>
<dbReference type="GO" id="GO:0070628">
    <property type="term" value="F:proteasome binding"/>
    <property type="evidence" value="ECO:0007669"/>
    <property type="project" value="TreeGrafter"/>
</dbReference>
<protein>
    <recommendedName>
        <fullName evidence="8">Proteasomal ubiquitin receptor ADRM1 homolog</fullName>
    </recommendedName>
</protein>
<evidence type="ECO:0000256" key="6">
    <source>
        <dbReference type="ARBA" id="ARBA00023242"/>
    </source>
</evidence>
<dbReference type="PANTHER" id="PTHR12225:SF0">
    <property type="entry name" value="PROTEASOMAL UBIQUITIN RECEPTOR ADRM1"/>
    <property type="match status" value="1"/>
</dbReference>
<evidence type="ECO:0000256" key="3">
    <source>
        <dbReference type="ARBA" id="ARBA00009216"/>
    </source>
</evidence>
<dbReference type="InterPro" id="IPR038108">
    <property type="entry name" value="RPN13_DEUBAD_sf"/>
</dbReference>
<evidence type="ECO:0000256" key="7">
    <source>
        <dbReference type="ARBA" id="ARBA00054744"/>
    </source>
</evidence>
<dbReference type="InterPro" id="IPR038633">
    <property type="entry name" value="Rpn13/ADRM1_Pru_sf"/>
</dbReference>
<dbReference type="GO" id="GO:0005634">
    <property type="term" value="C:nucleus"/>
    <property type="evidence" value="ECO:0007669"/>
    <property type="project" value="UniProtKB-SubCell"/>
</dbReference>
<keyword evidence="6" id="KW-0539">Nucleus</keyword>
<feature type="region of interest" description="Disordered" evidence="9">
    <location>
        <begin position="326"/>
        <end position="391"/>
    </location>
</feature>
<reference evidence="12" key="1">
    <citation type="journal article" date="2021" name="Mol. Ecol. Resour.">
        <title>Apolygus lucorum genome provides insights into omnivorousness and mesophyll feeding.</title>
        <authorList>
            <person name="Liu Y."/>
            <person name="Liu H."/>
            <person name="Wang H."/>
            <person name="Huang T."/>
            <person name="Liu B."/>
            <person name="Yang B."/>
            <person name="Yin L."/>
            <person name="Li B."/>
            <person name="Zhang Y."/>
            <person name="Zhang S."/>
            <person name="Jiang F."/>
            <person name="Zhang X."/>
            <person name="Ren Y."/>
            <person name="Wang B."/>
            <person name="Wang S."/>
            <person name="Lu Y."/>
            <person name="Wu K."/>
            <person name="Fan W."/>
            <person name="Wang G."/>
        </authorList>
    </citation>
    <scope>NUCLEOTIDE SEQUENCE</scope>
    <source>
        <strain evidence="12">12Hb</strain>
    </source>
</reference>
<feature type="compositionally biased region" description="Basic and acidic residues" evidence="9">
    <location>
        <begin position="353"/>
        <end position="391"/>
    </location>
</feature>
<comment type="caution">
    <text evidence="12">The sequence shown here is derived from an EMBL/GenBank/DDBJ whole genome shotgun (WGS) entry which is preliminary data.</text>
</comment>
<comment type="similarity">
    <text evidence="3">Belongs to the ADRM1 family.</text>
</comment>
<dbReference type="Pfam" id="PF04683">
    <property type="entry name" value="Rpn13_ADRM1_Pru"/>
    <property type="match status" value="1"/>
</dbReference>
<dbReference type="InterPro" id="IPR044868">
    <property type="entry name" value="Rpn13/ADRM1_Pru"/>
</dbReference>
<dbReference type="EMBL" id="WIXP02000006">
    <property type="protein sequence ID" value="KAF6209677.1"/>
    <property type="molecule type" value="Genomic_DNA"/>
</dbReference>
<evidence type="ECO:0000256" key="8">
    <source>
        <dbReference type="ARBA" id="ARBA00070663"/>
    </source>
</evidence>
<evidence type="ECO:0000256" key="5">
    <source>
        <dbReference type="ARBA" id="ARBA00022942"/>
    </source>
</evidence>
<evidence type="ECO:0000256" key="9">
    <source>
        <dbReference type="SAM" id="MobiDB-lite"/>
    </source>
</evidence>
<feature type="compositionally biased region" description="Basic and acidic residues" evidence="9">
    <location>
        <begin position="664"/>
        <end position="674"/>
    </location>
</feature>
<dbReference type="FunFam" id="2.30.29.70:FF:000001">
    <property type="entry name" value="Proteasomal ubiquitin receptor ADRM1"/>
    <property type="match status" value="1"/>
</dbReference>
<dbReference type="InterPro" id="IPR032368">
    <property type="entry name" value="RPN13_DEUBAD"/>
</dbReference>
<dbReference type="GO" id="GO:0061133">
    <property type="term" value="F:endopeptidase activator activity"/>
    <property type="evidence" value="ECO:0007669"/>
    <property type="project" value="TreeGrafter"/>
</dbReference>
<proteinExistence type="inferred from homology"/>
<dbReference type="CDD" id="cd13314">
    <property type="entry name" value="PH_Rpn13"/>
    <property type="match status" value="1"/>
</dbReference>
<evidence type="ECO:0000256" key="1">
    <source>
        <dbReference type="ARBA" id="ARBA00004123"/>
    </source>
</evidence>
<evidence type="ECO:0000256" key="4">
    <source>
        <dbReference type="ARBA" id="ARBA00022490"/>
    </source>
</evidence>
<gene>
    <name evidence="12" type="ORF">GE061_015426</name>
</gene>
<dbReference type="PANTHER" id="PTHR12225">
    <property type="entry name" value="ADHESION REGULATING MOLECULE 1 110 KDA CELL MEMBRANE GLYCOPROTEIN"/>
    <property type="match status" value="1"/>
</dbReference>
<sequence>METRRVIHLAKEESSKFKTRYYFMSQNTRKQPGGPKVEEGFPLWRSQTASRRNRLLEFRAGKMFVRGNMVHPDIRKGLVYIYQDDEGVVHFCWMDRSRGVVEVDLITMPADCSYKRIEKCTTGRVYMLKMRSNGMTSFYWMQEPSAANDLHICNRVNSLLNFPPPRMLFPEQIFNNELQFILNQLNSEQLHALYNGDDIVWTDARNQPSATAEEVSGQPPPIAPPPLPDPYVNLGEVINEESIKTITRNPVIMKKLGDKLPPIGGEHNANLEATVKSHQFKLAIEDFSMALKQGISGPLLRELNVNSAAVAAADKGDVESFIKALQGRTTEETSSQKKSGPPPGPGSAQTSRKTKDPNHANSGKDGEGKETTQEEQKSNSKHTSGETKKRAYDSISMKVNSAQQTEPIKIKSLVQSVGPEMKISRRLAMVHASSDNDSGLEKGQNTDPVLIEDDKISCFNSTSAGYVHDNLASGNSPSSTVQRNVQLTQRQVTVKINDVLESEELPRPNESENITTDEVKKIESKTVTDKSAGMSEIVAPSSNQMEGRGIILRNEYQQMKREAIMKRVNADILEKKAPVDEAGTKKIKLNQSLESTPKHISIEEELTHYQRETGAMPRKRALEETDGTEQEKGAETKRIKLDNRFGGTALSGGSIEAHNCATEENDRGVNKVEGEQQTEPVRIKSAPSAGTETKITTKRPSARGPRNDGSMERSQNTDPVLIEEKHKQSKTKDPNHKPPGQE</sequence>
<feature type="domain" description="Pru" evidence="11">
    <location>
        <begin position="50"/>
        <end position="163"/>
    </location>
</feature>
<name>A0A8S9XL18_APOLU</name>
<accession>A0A8S9XL18</accession>
<evidence type="ECO:0000313" key="12">
    <source>
        <dbReference type="EMBL" id="KAF6209677.1"/>
    </source>
</evidence>
<keyword evidence="13" id="KW-1185">Reference proteome</keyword>
<feature type="compositionally biased region" description="Basic and acidic residues" evidence="9">
    <location>
        <begin position="629"/>
        <end position="643"/>
    </location>
</feature>
<evidence type="ECO:0000259" key="11">
    <source>
        <dbReference type="PROSITE" id="PS51917"/>
    </source>
</evidence>
<dbReference type="PROSITE" id="PS51916">
    <property type="entry name" value="DEUBAD"/>
    <property type="match status" value="1"/>
</dbReference>
<dbReference type="OrthoDB" id="340431at2759"/>